<evidence type="ECO:0000313" key="2">
    <source>
        <dbReference type="EMBL" id="ORD97256.1"/>
    </source>
</evidence>
<dbReference type="Pfam" id="PF13358">
    <property type="entry name" value="DDE_3"/>
    <property type="match status" value="1"/>
</dbReference>
<dbReference type="EMBL" id="LVKB01000032">
    <property type="protein sequence ID" value="ORD97256.1"/>
    <property type="molecule type" value="Genomic_DNA"/>
</dbReference>
<comment type="caution">
    <text evidence="2">The sequence shown here is derived from an EMBL/GenBank/DDBJ whole genome shotgun (WGS) entry which is preliminary data.</text>
</comment>
<sequence length="83" mass="9972">MIFHKVHERIVNGEDFKIFFREFKAVCTEKGIDSPVFIMDNTRIHHYRGLMEDNELSQYTLKYLPSYSPFLNPIENVFSVWKN</sequence>
<organism evidence="2 3">
    <name type="scientific">Hepatospora eriocheir</name>
    <dbReference type="NCBI Taxonomy" id="1081669"/>
    <lineage>
        <taxon>Eukaryota</taxon>
        <taxon>Fungi</taxon>
        <taxon>Fungi incertae sedis</taxon>
        <taxon>Microsporidia</taxon>
        <taxon>Hepatosporidae</taxon>
        <taxon>Hepatospora</taxon>
    </lineage>
</organism>
<feature type="domain" description="Tc1-like transposase DDE" evidence="1">
    <location>
        <begin position="5"/>
        <end position="82"/>
    </location>
</feature>
<gene>
    <name evidence="2" type="ORF">HERIO_871</name>
</gene>
<name>A0A1X0QBV7_9MICR</name>
<dbReference type="GO" id="GO:0003676">
    <property type="term" value="F:nucleic acid binding"/>
    <property type="evidence" value="ECO:0007669"/>
    <property type="project" value="InterPro"/>
</dbReference>
<dbReference type="OrthoDB" id="2195270at2759"/>
<reference evidence="2 3" key="1">
    <citation type="journal article" date="2017" name="Environ. Microbiol.">
        <title>Decay of the glycolytic pathway and adaptation to intranuclear parasitism within Enterocytozoonidae microsporidia.</title>
        <authorList>
            <person name="Wiredu Boakye D."/>
            <person name="Jaroenlak P."/>
            <person name="Prachumwat A."/>
            <person name="Williams T.A."/>
            <person name="Bateman K.S."/>
            <person name="Itsathitphaisarn O."/>
            <person name="Sritunyalucksana K."/>
            <person name="Paszkiewicz K.H."/>
            <person name="Moore K.A."/>
            <person name="Stentiford G.D."/>
            <person name="Williams B.A."/>
        </authorList>
    </citation>
    <scope>NUCLEOTIDE SEQUENCE [LARGE SCALE GENOMIC DNA]</scope>
    <source>
        <strain evidence="2 3">GB1</strain>
    </source>
</reference>
<accession>A0A1X0QBV7</accession>
<dbReference type="Gene3D" id="3.30.420.10">
    <property type="entry name" value="Ribonuclease H-like superfamily/Ribonuclease H"/>
    <property type="match status" value="1"/>
</dbReference>
<evidence type="ECO:0000313" key="3">
    <source>
        <dbReference type="Proteomes" id="UP000192356"/>
    </source>
</evidence>
<keyword evidence="3" id="KW-1185">Reference proteome</keyword>
<protein>
    <recommendedName>
        <fullName evidence="1">Tc1-like transposase DDE domain-containing protein</fullName>
    </recommendedName>
</protein>
<dbReference type="AlphaFoldDB" id="A0A1X0QBV7"/>
<dbReference type="Proteomes" id="UP000192356">
    <property type="component" value="Unassembled WGS sequence"/>
</dbReference>
<dbReference type="VEuPathDB" id="MicrosporidiaDB:A0H76_2315"/>
<proteinExistence type="predicted"/>
<dbReference type="InterPro" id="IPR036397">
    <property type="entry name" value="RNaseH_sf"/>
</dbReference>
<dbReference type="InterPro" id="IPR038717">
    <property type="entry name" value="Tc1-like_DDE_dom"/>
</dbReference>
<evidence type="ECO:0000259" key="1">
    <source>
        <dbReference type="Pfam" id="PF13358"/>
    </source>
</evidence>
<dbReference type="VEuPathDB" id="MicrosporidiaDB:HERIO_871"/>